<evidence type="ECO:0000313" key="4">
    <source>
        <dbReference type="Proteomes" id="UP000680206"/>
    </source>
</evidence>
<evidence type="ECO:0000256" key="2">
    <source>
        <dbReference type="SAM" id="SignalP"/>
    </source>
</evidence>
<evidence type="ECO:0000256" key="1">
    <source>
        <dbReference type="ARBA" id="ARBA00022801"/>
    </source>
</evidence>
<dbReference type="SUPFAM" id="SSF63817">
    <property type="entry name" value="Sortase"/>
    <property type="match status" value="1"/>
</dbReference>
<feature type="signal peptide" evidence="2">
    <location>
        <begin position="1"/>
        <end position="29"/>
    </location>
</feature>
<keyword evidence="2" id="KW-0732">Signal</keyword>
<dbReference type="InterPro" id="IPR042001">
    <property type="entry name" value="Sortase_F"/>
</dbReference>
<keyword evidence="1" id="KW-0378">Hydrolase</keyword>
<dbReference type="CDD" id="cd05829">
    <property type="entry name" value="Sortase_F"/>
    <property type="match status" value="1"/>
</dbReference>
<feature type="chain" id="PRO_5045486304" evidence="2">
    <location>
        <begin position="30"/>
        <end position="215"/>
    </location>
</feature>
<organism evidence="3 4">
    <name type="scientific">Actinomadura violacea</name>
    <dbReference type="NCBI Taxonomy" id="2819934"/>
    <lineage>
        <taxon>Bacteria</taxon>
        <taxon>Bacillati</taxon>
        <taxon>Actinomycetota</taxon>
        <taxon>Actinomycetes</taxon>
        <taxon>Streptosporangiales</taxon>
        <taxon>Thermomonosporaceae</taxon>
        <taxon>Actinomadura</taxon>
    </lineage>
</organism>
<name>A0ABS3RT51_9ACTN</name>
<evidence type="ECO:0000313" key="3">
    <source>
        <dbReference type="EMBL" id="MBO2459929.1"/>
    </source>
</evidence>
<dbReference type="NCBIfam" id="NF033748">
    <property type="entry name" value="class_F_sortase"/>
    <property type="match status" value="1"/>
</dbReference>
<accession>A0ABS3RT51</accession>
<gene>
    <name evidence="3" type="ORF">J4709_20315</name>
</gene>
<dbReference type="RefSeq" id="WP_208243029.1">
    <property type="nucleotide sequence ID" value="NZ_JAGEPF010000012.1"/>
</dbReference>
<comment type="caution">
    <text evidence="3">The sequence shown here is derived from an EMBL/GenBank/DDBJ whole genome shotgun (WGS) entry which is preliminary data.</text>
</comment>
<dbReference type="InterPro" id="IPR023365">
    <property type="entry name" value="Sortase_dom-sf"/>
</dbReference>
<proteinExistence type="predicted"/>
<dbReference type="InterPro" id="IPR005754">
    <property type="entry name" value="Sortase"/>
</dbReference>
<dbReference type="Proteomes" id="UP000680206">
    <property type="component" value="Unassembled WGS sequence"/>
</dbReference>
<dbReference type="PROSITE" id="PS51257">
    <property type="entry name" value="PROKAR_LIPOPROTEIN"/>
    <property type="match status" value="1"/>
</dbReference>
<reference evidence="3 4" key="1">
    <citation type="submission" date="2021-03" db="EMBL/GenBank/DDBJ databases">
        <title>Actinomadura violae sp. nov., isolated from lichen in Thailand.</title>
        <authorList>
            <person name="Kanchanasin P."/>
            <person name="Saeng-In P."/>
            <person name="Phongsopitanun W."/>
            <person name="Yuki M."/>
            <person name="Kudo T."/>
            <person name="Ohkuma M."/>
            <person name="Tanasupawat S."/>
        </authorList>
    </citation>
    <scope>NUCLEOTIDE SEQUENCE [LARGE SCALE GENOMIC DNA]</scope>
    <source>
        <strain evidence="3 4">LCR2-06</strain>
    </source>
</reference>
<protein>
    <submittedName>
        <fullName evidence="3">Class F sortase</fullName>
    </submittedName>
</protein>
<dbReference type="Pfam" id="PF04203">
    <property type="entry name" value="Sortase"/>
    <property type="match status" value="1"/>
</dbReference>
<dbReference type="Gene3D" id="2.40.260.10">
    <property type="entry name" value="Sortase"/>
    <property type="match status" value="1"/>
</dbReference>
<dbReference type="EMBL" id="JAGEPF010000012">
    <property type="protein sequence ID" value="MBO2459929.1"/>
    <property type="molecule type" value="Genomic_DNA"/>
</dbReference>
<sequence length="215" mass="22837">MRTAPPRGDRRALALGLAAVACAAAGVTAAFNGHRDPAPQAPAAPPAWAPPRTPVTVDGLALPAAPPTRLTIPALGVRARVARAGLRPDGTLQPPRPPDEDRPAWYIGSVTPGETGTAVIEGHLDSRAGPSVFFRLGRLRPGRRVRVRRADRTTAVFTVDAVRRFPKDAFPTWAVYADTPGPSLRLITCGGRFDAAARHYRDNTVAFAHLTAVTR</sequence>
<keyword evidence="4" id="KW-1185">Reference proteome</keyword>